<dbReference type="eggNOG" id="COG3474">
    <property type="taxonomic scope" value="Bacteria"/>
</dbReference>
<feature type="domain" description="Cytochrome c" evidence="8">
    <location>
        <begin position="13"/>
        <end position="122"/>
    </location>
</feature>
<dbReference type="EMBL" id="CP002209">
    <property type="protein sequence ID" value="ADN75016.1"/>
    <property type="molecule type" value="Genomic_DNA"/>
</dbReference>
<evidence type="ECO:0000256" key="6">
    <source>
        <dbReference type="PROSITE-ProRule" id="PRU00433"/>
    </source>
</evidence>
<evidence type="ECO:0000256" key="3">
    <source>
        <dbReference type="ARBA" id="ARBA00022723"/>
    </source>
</evidence>
<dbReference type="InterPro" id="IPR036909">
    <property type="entry name" value="Cyt_c-like_dom_sf"/>
</dbReference>
<evidence type="ECO:0000259" key="8">
    <source>
        <dbReference type="PROSITE" id="PS51007"/>
    </source>
</evidence>
<proteinExistence type="predicted"/>
<feature type="chain" id="PRO_5003151082" evidence="7">
    <location>
        <begin position="25"/>
        <end position="210"/>
    </location>
</feature>
<dbReference type="HOGENOM" id="CLU_1255535_0_0_6"/>
<evidence type="ECO:0000256" key="7">
    <source>
        <dbReference type="SAM" id="SignalP"/>
    </source>
</evidence>
<gene>
    <name evidence="9" type="ordered locus">Fbal_0807</name>
</gene>
<sequence>MHNRTLVTLALLGLLGGGVSQAVAEATPPQALACTACHQVGPDAKPAIGPPLWGLAERGIASYPGFEYSDALKQHQGQWNAERLDRFLADPNGFAPGTKMVFAGVPDPASRAVLIAWLASQNPTPPDWQSAQPADPAVSVGPLKPGNGAELVAAVCSGCHSLHLVTQQGLSRDSWQETLDWMIDEQGMAPLPEDDLQRVLDYLAAHYGLE</sequence>
<keyword evidence="2 6" id="KW-0349">Heme</keyword>
<organism evidence="9 10">
    <name type="scientific">Ferrimonas balearica (strain DSM 9799 / CCM 4581 / KCTC 23876 / PAT)</name>
    <dbReference type="NCBI Taxonomy" id="550540"/>
    <lineage>
        <taxon>Bacteria</taxon>
        <taxon>Pseudomonadati</taxon>
        <taxon>Pseudomonadota</taxon>
        <taxon>Gammaproteobacteria</taxon>
        <taxon>Alteromonadales</taxon>
        <taxon>Ferrimonadaceae</taxon>
        <taxon>Ferrimonas</taxon>
    </lineage>
</organism>
<dbReference type="PROSITE" id="PS51007">
    <property type="entry name" value="CYTC"/>
    <property type="match status" value="1"/>
</dbReference>
<dbReference type="GO" id="GO:0009055">
    <property type="term" value="F:electron transfer activity"/>
    <property type="evidence" value="ECO:0007669"/>
    <property type="project" value="InterPro"/>
</dbReference>
<dbReference type="OrthoDB" id="9805828at2"/>
<dbReference type="GeneID" id="67181049"/>
<dbReference type="AlphaFoldDB" id="E1SSH6"/>
<keyword evidence="1" id="KW-0813">Transport</keyword>
<keyword evidence="5 6" id="KW-0408">Iron</keyword>
<dbReference type="InterPro" id="IPR009056">
    <property type="entry name" value="Cyt_c-like_dom"/>
</dbReference>
<evidence type="ECO:0000256" key="1">
    <source>
        <dbReference type="ARBA" id="ARBA00022448"/>
    </source>
</evidence>
<evidence type="ECO:0000256" key="4">
    <source>
        <dbReference type="ARBA" id="ARBA00022982"/>
    </source>
</evidence>
<dbReference type="PRINTS" id="PR00604">
    <property type="entry name" value="CYTCHRMECIAB"/>
</dbReference>
<evidence type="ECO:0000313" key="9">
    <source>
        <dbReference type="EMBL" id="ADN75016.1"/>
    </source>
</evidence>
<dbReference type="InterPro" id="IPR002327">
    <property type="entry name" value="Cyt_c_1A/1B"/>
</dbReference>
<evidence type="ECO:0000256" key="5">
    <source>
        <dbReference type="ARBA" id="ARBA00023004"/>
    </source>
</evidence>
<keyword evidence="3 6" id="KW-0479">Metal-binding</keyword>
<evidence type="ECO:0000313" key="10">
    <source>
        <dbReference type="Proteomes" id="UP000006683"/>
    </source>
</evidence>
<keyword evidence="4" id="KW-0249">Electron transport</keyword>
<evidence type="ECO:0000256" key="2">
    <source>
        <dbReference type="ARBA" id="ARBA00022617"/>
    </source>
</evidence>
<dbReference type="GO" id="GO:0046872">
    <property type="term" value="F:metal ion binding"/>
    <property type="evidence" value="ECO:0007669"/>
    <property type="project" value="UniProtKB-KW"/>
</dbReference>
<name>E1SSH6_FERBD</name>
<accession>E1SSH6</accession>
<dbReference type="RefSeq" id="WP_013344322.1">
    <property type="nucleotide sequence ID" value="NC_014541.1"/>
</dbReference>
<dbReference type="Proteomes" id="UP000006683">
    <property type="component" value="Chromosome"/>
</dbReference>
<dbReference type="SUPFAM" id="SSF46626">
    <property type="entry name" value="Cytochrome c"/>
    <property type="match status" value="2"/>
</dbReference>
<dbReference type="STRING" id="550540.Fbal_0807"/>
<keyword evidence="10" id="KW-1185">Reference proteome</keyword>
<keyword evidence="7" id="KW-0732">Signal</keyword>
<protein>
    <submittedName>
        <fullName evidence="9">Cytochrome c class I</fullName>
    </submittedName>
</protein>
<dbReference type="Gene3D" id="1.10.760.10">
    <property type="entry name" value="Cytochrome c-like domain"/>
    <property type="match status" value="2"/>
</dbReference>
<dbReference type="KEGG" id="fbl:Fbal_0807"/>
<dbReference type="GO" id="GO:0020037">
    <property type="term" value="F:heme binding"/>
    <property type="evidence" value="ECO:0007669"/>
    <property type="project" value="InterPro"/>
</dbReference>
<dbReference type="PANTHER" id="PTHR11961">
    <property type="entry name" value="CYTOCHROME C"/>
    <property type="match status" value="1"/>
</dbReference>
<reference evidence="9 10" key="1">
    <citation type="journal article" date="2010" name="Stand. Genomic Sci.">
        <title>Complete genome sequence of Ferrimonas balearica type strain (PAT).</title>
        <authorList>
            <person name="Nolan M."/>
            <person name="Sikorski J."/>
            <person name="Davenport K."/>
            <person name="Lucas S."/>
            <person name="Glavina Del Rio T."/>
            <person name="Tice H."/>
            <person name="Cheng J."/>
            <person name="Goodwin L."/>
            <person name="Pitluck S."/>
            <person name="Liolios K."/>
            <person name="Ivanova N."/>
            <person name="Mavromatis K."/>
            <person name="Ovchinnikova G."/>
            <person name="Pati A."/>
            <person name="Chen A."/>
            <person name="Palaniappan K."/>
            <person name="Land M."/>
            <person name="Hauser L."/>
            <person name="Chang Y."/>
            <person name="Jeffries C."/>
            <person name="Tapia R."/>
            <person name="Brettin T."/>
            <person name="Detter J."/>
            <person name="Han C."/>
            <person name="Yasawong M."/>
            <person name="Rohde M."/>
            <person name="Tindall B."/>
            <person name="Goker M."/>
            <person name="Woyke T."/>
            <person name="Bristow J."/>
            <person name="Eisen J."/>
            <person name="Markowitz V."/>
            <person name="Hugenholtz P."/>
            <person name="Kyrpides N."/>
            <person name="Klenk H."/>
            <person name="Lapidus A."/>
        </authorList>
    </citation>
    <scope>NUCLEOTIDE SEQUENCE [LARGE SCALE GENOMIC DNA]</scope>
    <source>
        <strain evidence="10">DSM 9799 / CCM 4581 / KCTC 23876 / PAT</strain>
    </source>
</reference>
<feature type="signal peptide" evidence="7">
    <location>
        <begin position="1"/>
        <end position="24"/>
    </location>
</feature>